<dbReference type="Pfam" id="PF01632">
    <property type="entry name" value="Ribosomal_L35p"/>
    <property type="match status" value="1"/>
</dbReference>
<keyword evidence="5" id="KW-0496">Mitochondrion</keyword>
<name>A0A131ZV29_SARSC</name>
<dbReference type="SUPFAM" id="SSF143034">
    <property type="entry name" value="L35p-like"/>
    <property type="match status" value="1"/>
</dbReference>
<dbReference type="EMBL" id="WVUK01000062">
    <property type="protein sequence ID" value="KAF7491014.1"/>
    <property type="molecule type" value="Genomic_DNA"/>
</dbReference>
<proteinExistence type="inferred from homology"/>
<dbReference type="InterPro" id="IPR019338">
    <property type="entry name" value="Ribosomal_bL35m"/>
</dbReference>
<dbReference type="GO" id="GO:0003735">
    <property type="term" value="F:structural constituent of ribosome"/>
    <property type="evidence" value="ECO:0007669"/>
    <property type="project" value="InterPro"/>
</dbReference>
<dbReference type="EnsemblMetazoa" id="SSS_1247s_mrna">
    <property type="protein sequence ID" value="KAF7491014.1"/>
    <property type="gene ID" value="SSS_1247"/>
</dbReference>
<keyword evidence="6" id="KW-0687">Ribonucleoprotein</keyword>
<evidence type="ECO:0000313" key="13">
    <source>
        <dbReference type="Proteomes" id="UP000616769"/>
    </source>
</evidence>
<reference evidence="9" key="3">
    <citation type="submission" date="2020-01" db="EMBL/GenBank/DDBJ databases">
        <authorList>
            <person name="Korhonen P.K.K."/>
            <person name="Guangxu M.G."/>
            <person name="Wang T.W."/>
            <person name="Stroehlein A.J.S."/>
            <person name="Young N.D."/>
            <person name="Ang C.-S.A."/>
            <person name="Fernando D.W.F."/>
            <person name="Lu H.L."/>
            <person name="Taylor S.T."/>
            <person name="Ehtesham M.E.M."/>
            <person name="Najaraj S.H.N."/>
            <person name="Harsha G.H.G."/>
            <person name="Madugundu A.M."/>
            <person name="Renuse S.R."/>
            <person name="Holt D.H."/>
            <person name="Pandey A.P."/>
            <person name="Papenfuss A.P."/>
            <person name="Gasser R.B.G."/>
            <person name="Fischer K.F."/>
        </authorList>
    </citation>
    <scope>NUCLEOTIDE SEQUENCE</scope>
    <source>
        <strain evidence="9">SSS_KF_BRIS2020</strain>
    </source>
</reference>
<evidence type="ECO:0000256" key="4">
    <source>
        <dbReference type="ARBA" id="ARBA00022980"/>
    </source>
</evidence>
<evidence type="ECO:0000256" key="6">
    <source>
        <dbReference type="ARBA" id="ARBA00023274"/>
    </source>
</evidence>
<keyword evidence="12" id="KW-1185">Reference proteome</keyword>
<dbReference type="VEuPathDB" id="VectorBase:SSCA003294"/>
<evidence type="ECO:0000256" key="2">
    <source>
        <dbReference type="ARBA" id="ARBA00006598"/>
    </source>
</evidence>
<dbReference type="PANTHER" id="PTHR15909:SF0">
    <property type="entry name" value="LARGE RIBOSOMAL SUBUNIT PROTEIN BL35M"/>
    <property type="match status" value="1"/>
</dbReference>
<evidence type="ECO:0000256" key="3">
    <source>
        <dbReference type="ARBA" id="ARBA00022946"/>
    </source>
</evidence>
<dbReference type="Proteomes" id="UP000616769">
    <property type="component" value="Unassembled WGS sequence"/>
</dbReference>
<organism evidence="10 13">
    <name type="scientific">Sarcoptes scabiei</name>
    <name type="common">Itch mite</name>
    <name type="synonym">Acarus scabiei</name>
    <dbReference type="NCBI Taxonomy" id="52283"/>
    <lineage>
        <taxon>Eukaryota</taxon>
        <taxon>Metazoa</taxon>
        <taxon>Ecdysozoa</taxon>
        <taxon>Arthropoda</taxon>
        <taxon>Chelicerata</taxon>
        <taxon>Arachnida</taxon>
        <taxon>Acari</taxon>
        <taxon>Acariformes</taxon>
        <taxon>Sarcoptiformes</taxon>
        <taxon>Astigmata</taxon>
        <taxon>Psoroptidia</taxon>
        <taxon>Sarcoptoidea</taxon>
        <taxon>Sarcoptidae</taxon>
        <taxon>Sarcoptinae</taxon>
        <taxon>Sarcoptes</taxon>
    </lineage>
</organism>
<dbReference type="GO" id="GO:1990904">
    <property type="term" value="C:ribonucleoprotein complex"/>
    <property type="evidence" value="ECO:0007669"/>
    <property type="project" value="UniProtKB-KW"/>
</dbReference>
<evidence type="ECO:0000313" key="10">
    <source>
        <dbReference type="EMBL" id="KPM02379.1"/>
    </source>
</evidence>
<dbReference type="GO" id="GO:0006412">
    <property type="term" value="P:translation"/>
    <property type="evidence" value="ECO:0007669"/>
    <property type="project" value="InterPro"/>
</dbReference>
<reference evidence="11" key="4">
    <citation type="submission" date="2022-06" db="UniProtKB">
        <authorList>
            <consortium name="EnsemblMetazoa"/>
        </authorList>
    </citation>
    <scope>IDENTIFICATION</scope>
</reference>
<evidence type="ECO:0000313" key="11">
    <source>
        <dbReference type="EnsemblMetazoa" id="KAF7491014.1"/>
    </source>
</evidence>
<protein>
    <recommendedName>
        <fullName evidence="7">Large ribosomal subunit protein bL35m</fullName>
    </recommendedName>
    <alternativeName>
        <fullName evidence="8">39S ribosomal protein L35, mitochondrial</fullName>
    </alternativeName>
</protein>
<sequence>MANLLMNRLKNALPISRNICSNLLNSTWYNGQIQSLILNQKRDVIYYTHSRGKFRSNRAVLKRFFRLNWGGWIRPRAGRHKHLWRKPSFLRWWGDQHVACTEEQNKVLDQMVSARYKKPNYFVDDIYEPYQKRNNLVYVPMGKERVSRSYIDVLLEK</sequence>
<dbReference type="EMBL" id="JXLN01001719">
    <property type="protein sequence ID" value="KPM02379.1"/>
    <property type="molecule type" value="Genomic_DNA"/>
</dbReference>
<evidence type="ECO:0000313" key="9">
    <source>
        <dbReference type="EMBL" id="KAF7491014.1"/>
    </source>
</evidence>
<dbReference type="InterPro" id="IPR037229">
    <property type="entry name" value="Ribosomal_bL35_sf"/>
</dbReference>
<keyword evidence="4 10" id="KW-0689">Ribosomal protein</keyword>
<gene>
    <name evidence="10" type="ORF">QR98_0007910</name>
    <name evidence="9" type="ORF">SSS_1247</name>
</gene>
<dbReference type="GO" id="GO:0005739">
    <property type="term" value="C:mitochondrion"/>
    <property type="evidence" value="ECO:0007669"/>
    <property type="project" value="UniProtKB-SubCell"/>
</dbReference>
<comment type="subcellular location">
    <subcellularLocation>
        <location evidence="1">Mitochondrion</location>
    </subcellularLocation>
</comment>
<reference evidence="10 13" key="1">
    <citation type="journal article" date="2015" name="Parasit. Vectors">
        <title>Draft genome of the scabies mite.</title>
        <authorList>
            <person name="Rider S.D.Jr."/>
            <person name="Morgan M.S."/>
            <person name="Arlian L.G."/>
        </authorList>
    </citation>
    <scope>NUCLEOTIDE SEQUENCE [LARGE SCALE GENOMIC DNA]</scope>
    <source>
        <strain evidence="10">Arlian Lab</strain>
    </source>
</reference>
<evidence type="ECO:0000256" key="7">
    <source>
        <dbReference type="ARBA" id="ARBA00035273"/>
    </source>
</evidence>
<evidence type="ECO:0000256" key="5">
    <source>
        <dbReference type="ARBA" id="ARBA00023128"/>
    </source>
</evidence>
<dbReference type="PANTHER" id="PTHR15909">
    <property type="entry name" value="39S RIBOSOMAL PROTEIN L35, MITOCHONDRIAL"/>
    <property type="match status" value="1"/>
</dbReference>
<evidence type="ECO:0000256" key="8">
    <source>
        <dbReference type="ARBA" id="ARBA00035418"/>
    </source>
</evidence>
<dbReference type="Proteomes" id="UP000070412">
    <property type="component" value="Unassembled WGS sequence"/>
</dbReference>
<dbReference type="InterPro" id="IPR021137">
    <property type="entry name" value="Ribosomal_bL35-like"/>
</dbReference>
<dbReference type="AlphaFoldDB" id="A0A131ZV29"/>
<dbReference type="OrthoDB" id="5847109at2759"/>
<evidence type="ECO:0000256" key="1">
    <source>
        <dbReference type="ARBA" id="ARBA00004173"/>
    </source>
</evidence>
<dbReference type="GO" id="GO:0005840">
    <property type="term" value="C:ribosome"/>
    <property type="evidence" value="ECO:0007669"/>
    <property type="project" value="UniProtKB-KW"/>
</dbReference>
<accession>A0A131ZV29</accession>
<reference evidence="12" key="2">
    <citation type="journal article" date="2020" name="PLoS Negl. Trop. Dis.">
        <title>High-quality nuclear genome for Sarcoptes scabiei-A critical resource for a neglected parasite.</title>
        <authorList>
            <person name="Korhonen P.K."/>
            <person name="Gasser R.B."/>
            <person name="Ma G."/>
            <person name="Wang T."/>
            <person name="Stroehlein A.J."/>
            <person name="Young N.D."/>
            <person name="Ang C.S."/>
            <person name="Fernando D.D."/>
            <person name="Lu H.C."/>
            <person name="Taylor S."/>
            <person name="Reynolds S.L."/>
            <person name="Mofiz E."/>
            <person name="Najaraj S.H."/>
            <person name="Gowda H."/>
            <person name="Madugundu A."/>
            <person name="Renuse S."/>
            <person name="Holt D."/>
            <person name="Pandey A."/>
            <person name="Papenfuss A.T."/>
            <person name="Fischer K."/>
        </authorList>
    </citation>
    <scope>NUCLEOTIDE SEQUENCE [LARGE SCALE GENOMIC DNA]</scope>
</reference>
<comment type="similarity">
    <text evidence="2">Belongs to the bacterial ribosomal protein bL35 family.</text>
</comment>
<keyword evidence="3" id="KW-0809">Transit peptide</keyword>
<evidence type="ECO:0000313" key="12">
    <source>
        <dbReference type="Proteomes" id="UP000070412"/>
    </source>
</evidence>